<evidence type="ECO:0000313" key="3">
    <source>
        <dbReference type="Proteomes" id="UP001302745"/>
    </source>
</evidence>
<sequence>MATVMDWQNALPPGEPGPAKLSADSSTDTLAACPQDQGQTMQEPRQMATNLALAQGWSFTRVSADSASPESASSGTIQPLPQQDPGAAVLERPQEPAPELSIADTMGSEASKTEAPAQTSAPTGLSNSLTRQAPPLTGYRNRGGDTAI</sequence>
<evidence type="ECO:0000313" key="2">
    <source>
        <dbReference type="EMBL" id="KAK4156726.1"/>
    </source>
</evidence>
<dbReference type="AlphaFoldDB" id="A0AAN7A1D8"/>
<name>A0AAN7A1D8_9PEZI</name>
<gene>
    <name evidence="2" type="ORF">C8A00DRAFT_12353</name>
</gene>
<feature type="compositionally biased region" description="Low complexity" evidence="1">
    <location>
        <begin position="63"/>
        <end position="74"/>
    </location>
</feature>
<comment type="caution">
    <text evidence="2">The sequence shown here is derived from an EMBL/GenBank/DDBJ whole genome shotgun (WGS) entry which is preliminary data.</text>
</comment>
<accession>A0AAN7A1D8</accession>
<dbReference type="EMBL" id="MU856862">
    <property type="protein sequence ID" value="KAK4156726.1"/>
    <property type="molecule type" value="Genomic_DNA"/>
</dbReference>
<proteinExistence type="predicted"/>
<feature type="region of interest" description="Disordered" evidence="1">
    <location>
        <begin position="61"/>
        <end position="148"/>
    </location>
</feature>
<feature type="region of interest" description="Disordered" evidence="1">
    <location>
        <begin position="1"/>
        <end position="45"/>
    </location>
</feature>
<reference evidence="2" key="2">
    <citation type="submission" date="2023-05" db="EMBL/GenBank/DDBJ databases">
        <authorList>
            <consortium name="Lawrence Berkeley National Laboratory"/>
            <person name="Steindorff A."/>
            <person name="Hensen N."/>
            <person name="Bonometti L."/>
            <person name="Westerberg I."/>
            <person name="Brannstrom I.O."/>
            <person name="Guillou S."/>
            <person name="Cros-Aarteil S."/>
            <person name="Calhoun S."/>
            <person name="Haridas S."/>
            <person name="Kuo A."/>
            <person name="Mondo S."/>
            <person name="Pangilinan J."/>
            <person name="Riley R."/>
            <person name="Labutti K."/>
            <person name="Andreopoulos B."/>
            <person name="Lipzen A."/>
            <person name="Chen C."/>
            <person name="Yanf M."/>
            <person name="Daum C."/>
            <person name="Ng V."/>
            <person name="Clum A."/>
            <person name="Ohm R."/>
            <person name="Martin F."/>
            <person name="Silar P."/>
            <person name="Natvig D."/>
            <person name="Lalanne C."/>
            <person name="Gautier V."/>
            <person name="Ament-Velasquez S.L."/>
            <person name="Kruys A."/>
            <person name="Hutchinson M.I."/>
            <person name="Powell A.J."/>
            <person name="Barry K."/>
            <person name="Miller A.N."/>
            <person name="Grigoriev I.V."/>
            <person name="Debuchy R."/>
            <person name="Gladieux P."/>
            <person name="Thoren M.H."/>
            <person name="Johannesson H."/>
        </authorList>
    </citation>
    <scope>NUCLEOTIDE SEQUENCE</scope>
    <source>
        <strain evidence="2">CBS 538.74</strain>
    </source>
</reference>
<organism evidence="2 3">
    <name type="scientific">Chaetomidium leptoderma</name>
    <dbReference type="NCBI Taxonomy" id="669021"/>
    <lineage>
        <taxon>Eukaryota</taxon>
        <taxon>Fungi</taxon>
        <taxon>Dikarya</taxon>
        <taxon>Ascomycota</taxon>
        <taxon>Pezizomycotina</taxon>
        <taxon>Sordariomycetes</taxon>
        <taxon>Sordariomycetidae</taxon>
        <taxon>Sordariales</taxon>
        <taxon>Chaetomiaceae</taxon>
        <taxon>Chaetomidium</taxon>
    </lineage>
</organism>
<keyword evidence="3" id="KW-1185">Reference proteome</keyword>
<protein>
    <submittedName>
        <fullName evidence="2">Uncharacterized protein</fullName>
    </submittedName>
</protein>
<reference evidence="2" key="1">
    <citation type="journal article" date="2023" name="Mol. Phylogenet. Evol.">
        <title>Genome-scale phylogeny and comparative genomics of the fungal order Sordariales.</title>
        <authorList>
            <person name="Hensen N."/>
            <person name="Bonometti L."/>
            <person name="Westerberg I."/>
            <person name="Brannstrom I.O."/>
            <person name="Guillou S."/>
            <person name="Cros-Aarteil S."/>
            <person name="Calhoun S."/>
            <person name="Haridas S."/>
            <person name="Kuo A."/>
            <person name="Mondo S."/>
            <person name="Pangilinan J."/>
            <person name="Riley R."/>
            <person name="LaButti K."/>
            <person name="Andreopoulos B."/>
            <person name="Lipzen A."/>
            <person name="Chen C."/>
            <person name="Yan M."/>
            <person name="Daum C."/>
            <person name="Ng V."/>
            <person name="Clum A."/>
            <person name="Steindorff A."/>
            <person name="Ohm R.A."/>
            <person name="Martin F."/>
            <person name="Silar P."/>
            <person name="Natvig D.O."/>
            <person name="Lalanne C."/>
            <person name="Gautier V."/>
            <person name="Ament-Velasquez S.L."/>
            <person name="Kruys A."/>
            <person name="Hutchinson M.I."/>
            <person name="Powell A.J."/>
            <person name="Barry K."/>
            <person name="Miller A.N."/>
            <person name="Grigoriev I.V."/>
            <person name="Debuchy R."/>
            <person name="Gladieux P."/>
            <person name="Hiltunen Thoren M."/>
            <person name="Johannesson H."/>
        </authorList>
    </citation>
    <scope>NUCLEOTIDE SEQUENCE</scope>
    <source>
        <strain evidence="2">CBS 538.74</strain>
    </source>
</reference>
<evidence type="ECO:0000256" key="1">
    <source>
        <dbReference type="SAM" id="MobiDB-lite"/>
    </source>
</evidence>
<feature type="compositionally biased region" description="Polar residues" evidence="1">
    <location>
        <begin position="116"/>
        <end position="131"/>
    </location>
</feature>
<dbReference type="Proteomes" id="UP001302745">
    <property type="component" value="Unassembled WGS sequence"/>
</dbReference>
<feature type="compositionally biased region" description="Polar residues" evidence="1">
    <location>
        <begin position="36"/>
        <end position="45"/>
    </location>
</feature>